<keyword evidence="2" id="KW-1185">Reference proteome</keyword>
<dbReference type="Proteomes" id="UP001379533">
    <property type="component" value="Chromosome"/>
</dbReference>
<reference evidence="1 2" key="1">
    <citation type="submission" date="2021-12" db="EMBL/GenBank/DDBJ databases">
        <title>Discovery of the Pendulisporaceae a myxobacterial family with distinct sporulation behavior and unique specialized metabolism.</title>
        <authorList>
            <person name="Garcia R."/>
            <person name="Popoff A."/>
            <person name="Bader C.D."/>
            <person name="Loehr J."/>
            <person name="Walesch S."/>
            <person name="Walt C."/>
            <person name="Boldt J."/>
            <person name="Bunk B."/>
            <person name="Haeckl F.J.F.P.J."/>
            <person name="Gunesch A.P."/>
            <person name="Birkelbach J."/>
            <person name="Nuebel U."/>
            <person name="Pietschmann T."/>
            <person name="Bach T."/>
            <person name="Mueller R."/>
        </authorList>
    </citation>
    <scope>NUCLEOTIDE SEQUENCE [LARGE SCALE GENOMIC DNA]</scope>
    <source>
        <strain evidence="1 2">MSr12523</strain>
    </source>
</reference>
<evidence type="ECO:0008006" key="3">
    <source>
        <dbReference type="Google" id="ProtNLM"/>
    </source>
</evidence>
<dbReference type="Gene3D" id="2.60.120.10">
    <property type="entry name" value="Jelly Rolls"/>
    <property type="match status" value="1"/>
</dbReference>
<sequence>MITPEYWDDMSKREFAQRQGDGRVGQVLLSETKRVRVWAIRLKPGERMPFHRHVLDYFWTAVTSGEGLARYHDGREIRVNYAAGDTKHVSFGQGEFMVHDLENVGNTELLFITVEFLDSANAPLALRAVNSELHTCRPFGGIAGAERRS</sequence>
<dbReference type="SUPFAM" id="SSF51182">
    <property type="entry name" value="RmlC-like cupins"/>
    <property type="match status" value="1"/>
</dbReference>
<evidence type="ECO:0000313" key="2">
    <source>
        <dbReference type="Proteomes" id="UP001379533"/>
    </source>
</evidence>
<dbReference type="EMBL" id="CP089982">
    <property type="protein sequence ID" value="WXA90287.1"/>
    <property type="molecule type" value="Genomic_DNA"/>
</dbReference>
<accession>A0ABZ2JUZ7</accession>
<protein>
    <recommendedName>
        <fullName evidence="3">Cupin domain-containing protein</fullName>
    </recommendedName>
</protein>
<proteinExistence type="predicted"/>
<name>A0ABZ2JUZ7_9BACT</name>
<evidence type="ECO:0000313" key="1">
    <source>
        <dbReference type="EMBL" id="WXA90287.1"/>
    </source>
</evidence>
<dbReference type="RefSeq" id="WP_394840900.1">
    <property type="nucleotide sequence ID" value="NZ_CP089982.1"/>
</dbReference>
<organism evidence="1 2">
    <name type="scientific">Pendulispora brunnea</name>
    <dbReference type="NCBI Taxonomy" id="2905690"/>
    <lineage>
        <taxon>Bacteria</taxon>
        <taxon>Pseudomonadati</taxon>
        <taxon>Myxococcota</taxon>
        <taxon>Myxococcia</taxon>
        <taxon>Myxococcales</taxon>
        <taxon>Sorangiineae</taxon>
        <taxon>Pendulisporaceae</taxon>
        <taxon>Pendulispora</taxon>
    </lineage>
</organism>
<dbReference type="InterPro" id="IPR014710">
    <property type="entry name" value="RmlC-like_jellyroll"/>
</dbReference>
<gene>
    <name evidence="1" type="ORF">LZC95_27970</name>
</gene>
<dbReference type="InterPro" id="IPR011051">
    <property type="entry name" value="RmlC_Cupin_sf"/>
</dbReference>